<reference evidence="1" key="2">
    <citation type="submission" date="2023-04" db="EMBL/GenBank/DDBJ databases">
        <authorList>
            <person name="Bu L."/>
            <person name="Lu L."/>
            <person name="Laidemitt M.R."/>
            <person name="Zhang S.M."/>
            <person name="Mutuku M."/>
            <person name="Mkoji G."/>
            <person name="Steinauer M."/>
            <person name="Loker E.S."/>
        </authorList>
    </citation>
    <scope>NUCLEOTIDE SEQUENCE</scope>
    <source>
        <strain evidence="1">KasaAsao</strain>
        <tissue evidence="1">Whole Snail</tissue>
    </source>
</reference>
<gene>
    <name evidence="1" type="ORF">Bpfe_013437</name>
</gene>
<proteinExistence type="predicted"/>
<keyword evidence="2" id="KW-1185">Reference proteome</keyword>
<organism evidence="1 2">
    <name type="scientific">Biomphalaria pfeifferi</name>
    <name type="common">Bloodfluke planorb</name>
    <name type="synonym">Freshwater snail</name>
    <dbReference type="NCBI Taxonomy" id="112525"/>
    <lineage>
        <taxon>Eukaryota</taxon>
        <taxon>Metazoa</taxon>
        <taxon>Spiralia</taxon>
        <taxon>Lophotrochozoa</taxon>
        <taxon>Mollusca</taxon>
        <taxon>Gastropoda</taxon>
        <taxon>Heterobranchia</taxon>
        <taxon>Euthyneura</taxon>
        <taxon>Panpulmonata</taxon>
        <taxon>Hygrophila</taxon>
        <taxon>Lymnaeoidea</taxon>
        <taxon>Planorbidae</taxon>
        <taxon>Biomphalaria</taxon>
    </lineage>
</organism>
<accession>A0AAD8BLZ9</accession>
<dbReference type="EMBL" id="JASAOG010000057">
    <property type="protein sequence ID" value="KAK0057073.1"/>
    <property type="molecule type" value="Genomic_DNA"/>
</dbReference>
<evidence type="ECO:0000313" key="2">
    <source>
        <dbReference type="Proteomes" id="UP001233172"/>
    </source>
</evidence>
<reference evidence="1" key="1">
    <citation type="journal article" date="2023" name="PLoS Negl. Trop. Dis.">
        <title>A genome sequence for Biomphalaria pfeifferi, the major vector snail for the human-infecting parasite Schistosoma mansoni.</title>
        <authorList>
            <person name="Bu L."/>
            <person name="Lu L."/>
            <person name="Laidemitt M.R."/>
            <person name="Zhang S.M."/>
            <person name="Mutuku M."/>
            <person name="Mkoji G."/>
            <person name="Steinauer M."/>
            <person name="Loker E.S."/>
        </authorList>
    </citation>
    <scope>NUCLEOTIDE SEQUENCE</scope>
    <source>
        <strain evidence="1">KasaAsao</strain>
    </source>
</reference>
<name>A0AAD8BLZ9_BIOPF</name>
<sequence length="90" mass="10617">MNFNFNEGSVQCVFSFTKNISTTMWVVKSFLVLWSVLSTISDGYGNISYRIPDGWYLRGLYITAQYERDRTFFFQLCRIGKIELEQKDEC</sequence>
<comment type="caution">
    <text evidence="1">The sequence shown here is derived from an EMBL/GenBank/DDBJ whole genome shotgun (WGS) entry which is preliminary data.</text>
</comment>
<dbReference type="Proteomes" id="UP001233172">
    <property type="component" value="Unassembled WGS sequence"/>
</dbReference>
<protein>
    <submittedName>
        <fullName evidence="1">Uncharacterized protein</fullName>
    </submittedName>
</protein>
<dbReference type="AlphaFoldDB" id="A0AAD8BLZ9"/>
<evidence type="ECO:0000313" key="1">
    <source>
        <dbReference type="EMBL" id="KAK0057073.1"/>
    </source>
</evidence>